<accession>A0A235BSA2</accession>
<organism evidence="1 2">
    <name type="scientific">candidate division WOR-3 bacterium JGI_Cruoil_03_51_56</name>
    <dbReference type="NCBI Taxonomy" id="1973747"/>
    <lineage>
        <taxon>Bacteria</taxon>
        <taxon>Bacteria division WOR-3</taxon>
    </lineage>
</organism>
<dbReference type="InterPro" id="IPR050114">
    <property type="entry name" value="UPF0173_UPF0282_UlaG_hydrolase"/>
</dbReference>
<protein>
    <recommendedName>
        <fullName evidence="3">Metallo-beta-lactamase domain-containing protein</fullName>
    </recommendedName>
</protein>
<dbReference type="Proteomes" id="UP000215559">
    <property type="component" value="Unassembled WGS sequence"/>
</dbReference>
<evidence type="ECO:0000313" key="2">
    <source>
        <dbReference type="Proteomes" id="UP000215559"/>
    </source>
</evidence>
<dbReference type="InterPro" id="IPR014426">
    <property type="entry name" value="UPF0282_hydrls"/>
</dbReference>
<dbReference type="EMBL" id="NOZP01000122">
    <property type="protein sequence ID" value="OYD15114.1"/>
    <property type="molecule type" value="Genomic_DNA"/>
</dbReference>
<evidence type="ECO:0008006" key="3">
    <source>
        <dbReference type="Google" id="ProtNLM"/>
    </source>
</evidence>
<evidence type="ECO:0000313" key="1">
    <source>
        <dbReference type="EMBL" id="OYD15114.1"/>
    </source>
</evidence>
<name>A0A235BSA2_UNCW3</name>
<reference evidence="1 2" key="1">
    <citation type="submission" date="2017-07" db="EMBL/GenBank/DDBJ databases">
        <title>Recovery of genomes from metagenomes via a dereplication, aggregation, and scoring strategy.</title>
        <authorList>
            <person name="Sieber C.M."/>
            <person name="Probst A.J."/>
            <person name="Sharrar A."/>
            <person name="Thomas B.C."/>
            <person name="Hess M."/>
            <person name="Tringe S.G."/>
            <person name="Banfield J.F."/>
        </authorList>
    </citation>
    <scope>NUCLEOTIDE SEQUENCE [LARGE SCALE GENOMIC DNA]</scope>
    <source>
        <strain evidence="1">JGI_Cruoil_03_51_56</strain>
    </source>
</reference>
<proteinExistence type="predicted"/>
<dbReference type="PIRSF" id="PIRSF004944">
    <property type="entry name" value="UCP004944_hydrls"/>
    <property type="match status" value="1"/>
</dbReference>
<sequence>MKLTDPVIGGQKIQVEYIAFDSFGVKSMCTRIKTPDVIITIDPGASIESASFTIPEPIRRKLLAKYLEAYRNSSASSKAIVISHYHLDHFLPSRDPEVYGDKIIFAKSLDDLPQKQKTRAKRFHESINGLPEQIIWADNRRFKFKRTEIGFSKPVWHGRVRADPGTVIMTEIKRGREKVLITSDVSGPTEPETTDLICASKAQTIILDGYPTYHLGQFATDFDLVKSIINICRILAMRSLKILVIDHHMARDYRYPAFFKLAYQKAGKLRKKFGTAAEILGKTSQVIQGYQDYGPTKWHRWVPLDQDQAQKILEHAIAHGKTEPNWLKQFDRWVV</sequence>
<dbReference type="InterPro" id="IPR036866">
    <property type="entry name" value="RibonucZ/Hydroxyglut_hydro"/>
</dbReference>
<gene>
    <name evidence="1" type="ORF">CH330_06620</name>
</gene>
<dbReference type="SUPFAM" id="SSF56281">
    <property type="entry name" value="Metallo-hydrolase/oxidoreductase"/>
    <property type="match status" value="1"/>
</dbReference>
<dbReference type="Gene3D" id="3.60.15.10">
    <property type="entry name" value="Ribonuclease Z/Hydroxyacylglutathione hydrolase-like"/>
    <property type="match status" value="1"/>
</dbReference>
<dbReference type="PANTHER" id="PTHR43546:SF4">
    <property type="entry name" value="UPF0282 PROTEIN MJ1629"/>
    <property type="match status" value="1"/>
</dbReference>
<comment type="caution">
    <text evidence="1">The sequence shown here is derived from an EMBL/GenBank/DDBJ whole genome shotgun (WGS) entry which is preliminary data.</text>
</comment>
<dbReference type="PANTHER" id="PTHR43546">
    <property type="entry name" value="UPF0173 METAL-DEPENDENT HYDROLASE MJ1163-RELATED"/>
    <property type="match status" value="1"/>
</dbReference>
<dbReference type="AlphaFoldDB" id="A0A235BSA2"/>